<evidence type="ECO:0000313" key="2">
    <source>
        <dbReference type="EMBL" id="ORV89415.1"/>
    </source>
</evidence>
<comment type="caution">
    <text evidence="2">The sequence shown here is derived from an EMBL/GenBank/DDBJ whole genome shotgun (WGS) entry which is preliminary data.</text>
</comment>
<name>A0A1X1WRY1_MYCGO</name>
<dbReference type="Proteomes" id="UP000193928">
    <property type="component" value="Unassembled WGS sequence"/>
</dbReference>
<organism evidence="2 3">
    <name type="scientific">Mycobacterium gordonae</name>
    <dbReference type="NCBI Taxonomy" id="1778"/>
    <lineage>
        <taxon>Bacteria</taxon>
        <taxon>Bacillati</taxon>
        <taxon>Actinomycetota</taxon>
        <taxon>Actinomycetes</taxon>
        <taxon>Mycobacteriales</taxon>
        <taxon>Mycobacteriaceae</taxon>
        <taxon>Mycobacterium</taxon>
    </lineage>
</organism>
<evidence type="ECO:0000313" key="3">
    <source>
        <dbReference type="Proteomes" id="UP000193928"/>
    </source>
</evidence>
<dbReference type="AlphaFoldDB" id="A0A1X1WRY1"/>
<dbReference type="RefSeq" id="WP_069433913.1">
    <property type="nucleotide sequence ID" value="NZ_JACKSU010000138.1"/>
</dbReference>
<protein>
    <submittedName>
        <fullName evidence="2">Uncharacterized protein</fullName>
    </submittedName>
</protein>
<sequence>MADSAAERGRIAERRIQELAAQLRDLTSGGHSSAESVEAARAHAKESLQRSVDAHRAAARRHLQAASVHEEAASVHERVAAEGIGDVEEHARAAARHRAAADADRRAALQDDADADAEE</sequence>
<feature type="region of interest" description="Disordered" evidence="1">
    <location>
        <begin position="24"/>
        <end position="73"/>
    </location>
</feature>
<reference evidence="2 3" key="1">
    <citation type="submission" date="2016-01" db="EMBL/GenBank/DDBJ databases">
        <title>The new phylogeny of the genus Mycobacterium.</title>
        <authorList>
            <person name="Tarcisio F."/>
            <person name="Conor M."/>
            <person name="Antonella G."/>
            <person name="Elisabetta G."/>
            <person name="Giulia F.S."/>
            <person name="Sara T."/>
            <person name="Anna F."/>
            <person name="Clotilde B."/>
            <person name="Roberto B."/>
            <person name="Veronica D.S."/>
            <person name="Fabio R."/>
            <person name="Monica P."/>
            <person name="Olivier J."/>
            <person name="Enrico T."/>
            <person name="Nicola S."/>
        </authorList>
    </citation>
    <scope>NUCLEOTIDE SEQUENCE [LARGE SCALE GENOMIC DNA]</scope>
    <source>
        <strain evidence="2 3">DSM 44160</strain>
    </source>
</reference>
<gene>
    <name evidence="2" type="ORF">AWC08_21875</name>
</gene>
<dbReference type="EMBL" id="LQOY01000069">
    <property type="protein sequence ID" value="ORV89415.1"/>
    <property type="molecule type" value="Genomic_DNA"/>
</dbReference>
<accession>A0A1X1WRY1</accession>
<proteinExistence type="predicted"/>
<feature type="compositionally biased region" description="Basic and acidic residues" evidence="1">
    <location>
        <begin position="99"/>
        <end position="109"/>
    </location>
</feature>
<feature type="compositionally biased region" description="Basic and acidic residues" evidence="1">
    <location>
        <begin position="38"/>
        <end position="56"/>
    </location>
</feature>
<feature type="region of interest" description="Disordered" evidence="1">
    <location>
        <begin position="90"/>
        <end position="119"/>
    </location>
</feature>
<evidence type="ECO:0000256" key="1">
    <source>
        <dbReference type="SAM" id="MobiDB-lite"/>
    </source>
</evidence>
<keyword evidence="3" id="KW-1185">Reference proteome</keyword>